<organism evidence="14 15">
    <name type="scientific">Tetrahymena thermophila (strain SB210)</name>
    <dbReference type="NCBI Taxonomy" id="312017"/>
    <lineage>
        <taxon>Eukaryota</taxon>
        <taxon>Sar</taxon>
        <taxon>Alveolata</taxon>
        <taxon>Ciliophora</taxon>
        <taxon>Intramacronucleata</taxon>
        <taxon>Oligohymenophorea</taxon>
        <taxon>Hymenostomatida</taxon>
        <taxon>Tetrahymenina</taxon>
        <taxon>Tetrahymenidae</taxon>
        <taxon>Tetrahymena</taxon>
    </lineage>
</organism>
<protein>
    <recommendedName>
        <fullName evidence="11">Cysteine protease</fullName>
        <ecNumber evidence="11">3.4.22.-</ecNumber>
    </recommendedName>
</protein>
<dbReference type="PANTHER" id="PTHR22624:SF49">
    <property type="entry name" value="CYSTEINE PROTEASE"/>
    <property type="match status" value="1"/>
</dbReference>
<dbReference type="GO" id="GO:0015031">
    <property type="term" value="P:protein transport"/>
    <property type="evidence" value="ECO:0007669"/>
    <property type="project" value="UniProtKB-KW"/>
</dbReference>
<feature type="compositionally biased region" description="Acidic residues" evidence="12">
    <location>
        <begin position="506"/>
        <end position="516"/>
    </location>
</feature>
<evidence type="ECO:0000313" key="15">
    <source>
        <dbReference type="Proteomes" id="UP000009168"/>
    </source>
</evidence>
<feature type="region of interest" description="Disordered" evidence="12">
    <location>
        <begin position="470"/>
        <end position="516"/>
    </location>
</feature>
<comment type="subcellular location">
    <subcellularLocation>
        <location evidence="1 11">Cytoplasm</location>
    </subcellularLocation>
</comment>
<gene>
    <name evidence="14" type="ORF">TTHERM_00011020</name>
</gene>
<dbReference type="InterPro" id="IPR005078">
    <property type="entry name" value="Peptidase_C54"/>
</dbReference>
<dbReference type="EMBL" id="GG662845">
    <property type="protein sequence ID" value="EAR87942.2"/>
    <property type="molecule type" value="Genomic_DNA"/>
</dbReference>
<evidence type="ECO:0000256" key="12">
    <source>
        <dbReference type="SAM" id="MobiDB-lite"/>
    </source>
</evidence>
<dbReference type="OMA" id="SFHRMDP"/>
<evidence type="ECO:0000256" key="10">
    <source>
        <dbReference type="ARBA" id="ARBA00029362"/>
    </source>
</evidence>
<dbReference type="GeneID" id="7831417"/>
<evidence type="ECO:0000256" key="11">
    <source>
        <dbReference type="RuleBase" id="RU363115"/>
    </source>
</evidence>
<dbReference type="KEGG" id="tet:TTHERM_00011020"/>
<evidence type="ECO:0000259" key="13">
    <source>
        <dbReference type="Pfam" id="PF03416"/>
    </source>
</evidence>
<evidence type="ECO:0000256" key="4">
    <source>
        <dbReference type="ARBA" id="ARBA00022490"/>
    </source>
</evidence>
<dbReference type="GO" id="GO:0005737">
    <property type="term" value="C:cytoplasm"/>
    <property type="evidence" value="ECO:0007669"/>
    <property type="project" value="UniProtKB-SubCell"/>
</dbReference>
<dbReference type="InterPro" id="IPR046792">
    <property type="entry name" value="Peptidase_C54_cat"/>
</dbReference>
<evidence type="ECO:0000256" key="3">
    <source>
        <dbReference type="ARBA" id="ARBA00022448"/>
    </source>
</evidence>
<name>Q22S30_TETTS</name>
<evidence type="ECO:0000256" key="7">
    <source>
        <dbReference type="ARBA" id="ARBA00022807"/>
    </source>
</evidence>
<dbReference type="RefSeq" id="XP_001008187.2">
    <property type="nucleotide sequence ID" value="XM_001008187.3"/>
</dbReference>
<feature type="domain" description="Peptidase C54 catalytic" evidence="13">
    <location>
        <begin position="67"/>
        <end position="414"/>
    </location>
</feature>
<dbReference type="HOGENOM" id="CLU_021259_3_0_1"/>
<keyword evidence="4 11" id="KW-0963">Cytoplasm</keyword>
<dbReference type="Pfam" id="PF03416">
    <property type="entry name" value="Peptidase_C54"/>
    <property type="match status" value="1"/>
</dbReference>
<dbReference type="GO" id="GO:0035973">
    <property type="term" value="P:aggrephagy"/>
    <property type="evidence" value="ECO:0007669"/>
    <property type="project" value="TreeGrafter"/>
</dbReference>
<accession>Q22S30</accession>
<dbReference type="EC" id="3.4.22.-" evidence="11"/>
<comment type="catalytic activity">
    <reaction evidence="10">
        <text>[protein]-C-terminal L-amino acid-glycyl-phosphatidylethanolamide + H2O = [protein]-C-terminal L-amino acid-glycine + a 1,2-diacyl-sn-glycero-3-phosphoethanolamine</text>
        <dbReference type="Rhea" id="RHEA:67548"/>
        <dbReference type="Rhea" id="RHEA-COMP:17323"/>
        <dbReference type="Rhea" id="RHEA-COMP:17324"/>
        <dbReference type="ChEBI" id="CHEBI:15377"/>
        <dbReference type="ChEBI" id="CHEBI:64612"/>
        <dbReference type="ChEBI" id="CHEBI:172940"/>
        <dbReference type="ChEBI" id="CHEBI:172941"/>
    </reaction>
    <physiologicalReaction direction="left-to-right" evidence="10">
        <dbReference type="Rhea" id="RHEA:67549"/>
    </physiologicalReaction>
</comment>
<keyword evidence="7" id="KW-0788">Thiol protease</keyword>
<dbReference type="STRING" id="312017.Q22S30"/>
<evidence type="ECO:0000256" key="5">
    <source>
        <dbReference type="ARBA" id="ARBA00022670"/>
    </source>
</evidence>
<dbReference type="eggNOG" id="KOG2674">
    <property type="taxonomic scope" value="Eukaryota"/>
</dbReference>
<evidence type="ECO:0000256" key="2">
    <source>
        <dbReference type="ARBA" id="ARBA00010958"/>
    </source>
</evidence>
<dbReference type="GO" id="GO:0034727">
    <property type="term" value="P:piecemeal microautophagy of the nucleus"/>
    <property type="evidence" value="ECO:0007669"/>
    <property type="project" value="TreeGrafter"/>
</dbReference>
<reference evidence="15" key="1">
    <citation type="journal article" date="2006" name="PLoS Biol.">
        <title>Macronuclear genome sequence of the ciliate Tetrahymena thermophila, a model eukaryote.</title>
        <authorList>
            <person name="Eisen J.A."/>
            <person name="Coyne R.S."/>
            <person name="Wu M."/>
            <person name="Wu D."/>
            <person name="Thiagarajan M."/>
            <person name="Wortman J.R."/>
            <person name="Badger J.H."/>
            <person name="Ren Q."/>
            <person name="Amedeo P."/>
            <person name="Jones K.M."/>
            <person name="Tallon L.J."/>
            <person name="Delcher A.L."/>
            <person name="Salzberg S.L."/>
            <person name="Silva J.C."/>
            <person name="Haas B.J."/>
            <person name="Majoros W.H."/>
            <person name="Farzad M."/>
            <person name="Carlton J.M."/>
            <person name="Smith R.K. Jr."/>
            <person name="Garg J."/>
            <person name="Pearlman R.E."/>
            <person name="Karrer K.M."/>
            <person name="Sun L."/>
            <person name="Manning G."/>
            <person name="Elde N.C."/>
            <person name="Turkewitz A.P."/>
            <person name="Asai D.J."/>
            <person name="Wilkes D.E."/>
            <person name="Wang Y."/>
            <person name="Cai H."/>
            <person name="Collins K."/>
            <person name="Stewart B.A."/>
            <person name="Lee S.R."/>
            <person name="Wilamowska K."/>
            <person name="Weinberg Z."/>
            <person name="Ruzzo W.L."/>
            <person name="Wloga D."/>
            <person name="Gaertig J."/>
            <person name="Frankel J."/>
            <person name="Tsao C.-C."/>
            <person name="Gorovsky M.A."/>
            <person name="Keeling P.J."/>
            <person name="Waller R.F."/>
            <person name="Patron N.J."/>
            <person name="Cherry J.M."/>
            <person name="Stover N.A."/>
            <person name="Krieger C.J."/>
            <person name="del Toro C."/>
            <person name="Ryder H.F."/>
            <person name="Williamson S.C."/>
            <person name="Barbeau R.A."/>
            <person name="Hamilton E.P."/>
            <person name="Orias E."/>
        </authorList>
    </citation>
    <scope>NUCLEOTIDE SEQUENCE [LARGE SCALE GENOMIC DNA]</scope>
    <source>
        <strain evidence="15">SB210</strain>
    </source>
</reference>
<evidence type="ECO:0000256" key="9">
    <source>
        <dbReference type="ARBA" id="ARBA00023006"/>
    </source>
</evidence>
<dbReference type="AlphaFoldDB" id="Q22S30"/>
<keyword evidence="8 11" id="KW-0653">Protein transport</keyword>
<keyword evidence="6 11" id="KW-0378">Hydrolase</keyword>
<sequence length="516" mass="60898">MEEDSRLEEQKREQTFMEKMHDLGTNFLFNVSSWSFKSSAPFKKEDTVYMQGRNMNENKETYEKNYKEVLENFYNIIWITYRKNFPALLNMIDKANLKNQKMSEYISDTGWGCMVRVGQMAFAEGLRRHLVENKKLVVKKKEDLRVIIEGFLDDDQKCIDFAPYSIQKISKIALSDFNLLPGEWYTPIRICYILGLLHNERKAIKGTEDLKVAVFSSSRPIVFQDFLERMCKVDPQRGKHAQICPNQCRIIKQDQKSKVDHDHHKDIKLEKQNSNSEILVVSEETPKLRLVCPIHHELQYSMIVYIVCLIGLDTPQPEYLELAKKMMDFKYSLGLIGGKPKKALYFVGRIEDEFIYLDPHYVQEFSNEKNFQSSSQLETYFCKKFQTYPSKNIDSSFSLMYYLKDLEQLEEFYQFMMGLKRDYNEHFFMMMEDTEPSFCLGDGKESSNLISDKNLNILADNQNKKRQKEQMQQANQNFEEVDDIDENGNNIKNSKYDHKNKKDKVEDDGDDEYEVI</sequence>
<dbReference type="GO" id="GO:0004197">
    <property type="term" value="F:cysteine-type endopeptidase activity"/>
    <property type="evidence" value="ECO:0007669"/>
    <property type="project" value="TreeGrafter"/>
</dbReference>
<keyword evidence="15" id="KW-1185">Reference proteome</keyword>
<evidence type="ECO:0000256" key="8">
    <source>
        <dbReference type="ARBA" id="ARBA00022927"/>
    </source>
</evidence>
<keyword evidence="5 11" id="KW-0645">Protease</keyword>
<dbReference type="GO" id="GO:0016485">
    <property type="term" value="P:protein processing"/>
    <property type="evidence" value="ECO:0007669"/>
    <property type="project" value="TreeGrafter"/>
</dbReference>
<dbReference type="OrthoDB" id="433762at2759"/>
<dbReference type="SUPFAM" id="SSF54001">
    <property type="entry name" value="Cysteine proteinases"/>
    <property type="match status" value="1"/>
</dbReference>
<comment type="similarity">
    <text evidence="2 11">Belongs to the peptidase C54 family.</text>
</comment>
<proteinExistence type="inferred from homology"/>
<dbReference type="GO" id="GO:0000423">
    <property type="term" value="P:mitophagy"/>
    <property type="evidence" value="ECO:0007669"/>
    <property type="project" value="TreeGrafter"/>
</dbReference>
<dbReference type="GO" id="GO:0000045">
    <property type="term" value="P:autophagosome assembly"/>
    <property type="evidence" value="ECO:0007669"/>
    <property type="project" value="TreeGrafter"/>
</dbReference>
<evidence type="ECO:0000313" key="14">
    <source>
        <dbReference type="EMBL" id="EAR87942.2"/>
    </source>
</evidence>
<keyword evidence="9 11" id="KW-0072">Autophagy</keyword>
<comment type="function">
    <text evidence="11">Cysteine protease that plays a key role in autophagy by mediating both proteolytic activation and delipidation of ATG8 family proteins.</text>
</comment>
<keyword evidence="3" id="KW-0813">Transport</keyword>
<evidence type="ECO:0000256" key="6">
    <source>
        <dbReference type="ARBA" id="ARBA00022801"/>
    </source>
</evidence>
<dbReference type="Proteomes" id="UP000009168">
    <property type="component" value="Unassembled WGS sequence"/>
</dbReference>
<dbReference type="PANTHER" id="PTHR22624">
    <property type="entry name" value="CYSTEINE PROTEASE ATG4"/>
    <property type="match status" value="1"/>
</dbReference>
<dbReference type="InParanoid" id="Q22S30"/>
<dbReference type="GO" id="GO:0019786">
    <property type="term" value="F:protein-phosphatidylethanolamide deconjugating activity"/>
    <property type="evidence" value="ECO:0007669"/>
    <property type="project" value="InterPro"/>
</dbReference>
<dbReference type="InterPro" id="IPR038765">
    <property type="entry name" value="Papain-like_cys_pep_sf"/>
</dbReference>
<evidence type="ECO:0000256" key="1">
    <source>
        <dbReference type="ARBA" id="ARBA00004496"/>
    </source>
</evidence>